<dbReference type="Pfam" id="PF03484">
    <property type="entry name" value="B5"/>
    <property type="match status" value="1"/>
</dbReference>
<feature type="binding site" evidence="15">
    <location>
        <position position="462"/>
    </location>
    <ligand>
        <name>Mg(2+)</name>
        <dbReference type="ChEBI" id="CHEBI:18420"/>
        <note>shared with alpha subunit</note>
    </ligand>
</feature>
<evidence type="ECO:0000256" key="11">
    <source>
        <dbReference type="ARBA" id="ARBA00022884"/>
    </source>
</evidence>
<comment type="similarity">
    <text evidence="2 15">Belongs to the phenylalanyl-tRNA synthetase beta subunit family. Type 1 subfamily.</text>
</comment>
<feature type="domain" description="TRNA-binding" evidence="17">
    <location>
        <begin position="39"/>
        <end position="155"/>
    </location>
</feature>
<evidence type="ECO:0000256" key="8">
    <source>
        <dbReference type="ARBA" id="ARBA00022741"/>
    </source>
</evidence>
<feature type="domain" description="FDX-ACB" evidence="18">
    <location>
        <begin position="703"/>
        <end position="795"/>
    </location>
</feature>
<dbReference type="PROSITE" id="PS51483">
    <property type="entry name" value="B5"/>
    <property type="match status" value="1"/>
</dbReference>
<dbReference type="CDD" id="cd02796">
    <property type="entry name" value="tRNA_bind_bactPheRS"/>
    <property type="match status" value="1"/>
</dbReference>
<dbReference type="NCBIfam" id="NF045760">
    <property type="entry name" value="YtpR"/>
    <property type="match status" value="1"/>
</dbReference>
<dbReference type="OrthoDB" id="9805455at2"/>
<dbReference type="NCBIfam" id="TIGR00472">
    <property type="entry name" value="pheT_bact"/>
    <property type="match status" value="1"/>
</dbReference>
<dbReference type="EC" id="6.1.1.20" evidence="15"/>
<keyword evidence="7 15" id="KW-0479">Metal-binding</keyword>
<feature type="binding site" evidence="15">
    <location>
        <position position="472"/>
    </location>
    <ligand>
        <name>Mg(2+)</name>
        <dbReference type="ChEBI" id="CHEBI:18420"/>
        <note>shared with alpha subunit</note>
    </ligand>
</feature>
<dbReference type="InterPro" id="IPR036690">
    <property type="entry name" value="Fdx_antiC-bd_sf"/>
</dbReference>
<dbReference type="InterPro" id="IPR004532">
    <property type="entry name" value="Phe-tRNA-ligase_IIc_bsu_bact"/>
</dbReference>
<dbReference type="CDD" id="cd00769">
    <property type="entry name" value="PheRS_beta_core"/>
    <property type="match status" value="1"/>
</dbReference>
<keyword evidence="12 15" id="KW-0648">Protein biosynthesis</keyword>
<dbReference type="InterPro" id="IPR005146">
    <property type="entry name" value="B3/B4_tRNA-bd"/>
</dbReference>
<dbReference type="InterPro" id="IPR002547">
    <property type="entry name" value="tRNA-bd_dom"/>
</dbReference>
<keyword evidence="11 16" id="KW-0694">RNA-binding</keyword>
<dbReference type="RefSeq" id="WP_129223088.1">
    <property type="nucleotide sequence ID" value="NZ_SDOZ01000002.1"/>
</dbReference>
<comment type="subcellular location">
    <subcellularLocation>
        <location evidence="1 15">Cytoplasm</location>
    </subcellularLocation>
</comment>
<dbReference type="PROSITE" id="PS51447">
    <property type="entry name" value="FDX_ACB"/>
    <property type="match status" value="1"/>
</dbReference>
<dbReference type="Pfam" id="PF03147">
    <property type="entry name" value="FDX-ACB"/>
    <property type="match status" value="1"/>
</dbReference>
<dbReference type="SMART" id="SM00873">
    <property type="entry name" value="B3_4"/>
    <property type="match status" value="1"/>
</dbReference>
<feature type="domain" description="B5" evidence="19">
    <location>
        <begin position="409"/>
        <end position="484"/>
    </location>
</feature>
<reference evidence="20 21" key="1">
    <citation type="journal article" date="2019" name="Gut">
        <title>Antibiotics-induced monodominance of a novel gut bacterial order.</title>
        <authorList>
            <person name="Hildebrand F."/>
            <person name="Moitinho-Silva L."/>
            <person name="Blasche S."/>
            <person name="Jahn M.T."/>
            <person name="Gossmann T.I."/>
            <person name="Heuerta-Cepas J."/>
            <person name="Hercog R."/>
            <person name="Luetge M."/>
            <person name="Bahram M."/>
            <person name="Pryszlak A."/>
            <person name="Alves R.J."/>
            <person name="Waszak S.M."/>
            <person name="Zhu A."/>
            <person name="Ye L."/>
            <person name="Costea P.I."/>
            <person name="Aalvink S."/>
            <person name="Belzer C."/>
            <person name="Forslund S.K."/>
            <person name="Sunagawa S."/>
            <person name="Hentschel U."/>
            <person name="Merten C."/>
            <person name="Patil K.R."/>
            <person name="Benes V."/>
            <person name="Bork P."/>
        </authorList>
    </citation>
    <scope>NUCLEOTIDE SEQUENCE [LARGE SCALE GENOMIC DNA]</scope>
    <source>
        <strain evidence="20 21">HDS1380</strain>
    </source>
</reference>
<dbReference type="Pfam" id="PF01588">
    <property type="entry name" value="tRNA_bind"/>
    <property type="match status" value="1"/>
</dbReference>
<dbReference type="Gene3D" id="3.30.930.10">
    <property type="entry name" value="Bira Bifunctional Protein, Domain 2"/>
    <property type="match status" value="1"/>
</dbReference>
<evidence type="ECO:0000256" key="5">
    <source>
        <dbReference type="ARBA" id="ARBA00022555"/>
    </source>
</evidence>
<dbReference type="HAMAP" id="MF_00283">
    <property type="entry name" value="Phe_tRNA_synth_beta1"/>
    <property type="match status" value="1"/>
</dbReference>
<evidence type="ECO:0000256" key="3">
    <source>
        <dbReference type="ARBA" id="ARBA00011209"/>
    </source>
</evidence>
<dbReference type="Pfam" id="PF03483">
    <property type="entry name" value="B3_4"/>
    <property type="match status" value="1"/>
</dbReference>
<dbReference type="SUPFAM" id="SSF55681">
    <property type="entry name" value="Class II aaRS and biotin synthetases"/>
    <property type="match status" value="1"/>
</dbReference>
<dbReference type="PANTHER" id="PTHR10947:SF0">
    <property type="entry name" value="PHENYLALANINE--TRNA LIGASE BETA SUBUNIT"/>
    <property type="match status" value="1"/>
</dbReference>
<dbReference type="InterPro" id="IPR045060">
    <property type="entry name" value="Phe-tRNA-ligase_IIc_bsu"/>
</dbReference>
<keyword evidence="6 15" id="KW-0436">Ligase</keyword>
<dbReference type="GO" id="GO:0005524">
    <property type="term" value="F:ATP binding"/>
    <property type="evidence" value="ECO:0007669"/>
    <property type="project" value="UniProtKB-UniRule"/>
</dbReference>
<dbReference type="Proteomes" id="UP000291269">
    <property type="component" value="Unassembled WGS sequence"/>
</dbReference>
<evidence type="ECO:0000313" key="21">
    <source>
        <dbReference type="Proteomes" id="UP000291269"/>
    </source>
</evidence>
<dbReference type="AlphaFoldDB" id="A0A4V1QV00"/>
<dbReference type="FunFam" id="2.40.50.140:FF:000045">
    <property type="entry name" value="Phenylalanine--tRNA ligase beta subunit"/>
    <property type="match status" value="1"/>
</dbReference>
<evidence type="ECO:0000256" key="13">
    <source>
        <dbReference type="ARBA" id="ARBA00023146"/>
    </source>
</evidence>
<protein>
    <recommendedName>
        <fullName evidence="15">Phenylalanine--tRNA ligase beta subunit</fullName>
        <ecNumber evidence="15">6.1.1.20</ecNumber>
    </recommendedName>
    <alternativeName>
        <fullName evidence="15">Phenylalanyl-tRNA synthetase beta subunit</fullName>
        <shortName evidence="15">PheRS</shortName>
    </alternativeName>
</protein>
<evidence type="ECO:0000256" key="15">
    <source>
        <dbReference type="HAMAP-Rule" id="MF_00283"/>
    </source>
</evidence>
<dbReference type="InterPro" id="IPR009061">
    <property type="entry name" value="DNA-bd_dom_put_sf"/>
</dbReference>
<dbReference type="Pfam" id="PF17759">
    <property type="entry name" value="tRNA_synthFbeta"/>
    <property type="match status" value="1"/>
</dbReference>
<keyword evidence="8 15" id="KW-0547">Nucleotide-binding</keyword>
<dbReference type="InterPro" id="IPR020825">
    <property type="entry name" value="Phe-tRNA_synthase-like_B3/B4"/>
</dbReference>
<evidence type="ECO:0000259" key="19">
    <source>
        <dbReference type="PROSITE" id="PS51483"/>
    </source>
</evidence>
<dbReference type="GO" id="GO:0000287">
    <property type="term" value="F:magnesium ion binding"/>
    <property type="evidence" value="ECO:0007669"/>
    <property type="project" value="UniProtKB-UniRule"/>
</dbReference>
<keyword evidence="13 15" id="KW-0030">Aminoacyl-tRNA synthetase</keyword>
<dbReference type="GO" id="GO:0009328">
    <property type="term" value="C:phenylalanine-tRNA ligase complex"/>
    <property type="evidence" value="ECO:0007669"/>
    <property type="project" value="TreeGrafter"/>
</dbReference>
<sequence>MKVPFSWLKDYVDIDISAEELQEKLFSCGFEVEELIYVGKEIDRCVVGLIKSVEKHPDADKLKICRIDCGEYGEDIQIVTGADNVAAGDLVPVALDGSSLHGGVKIKKGKLRGVESCGMLCSGEELGITDDYYPGAEVNGILILQEDIPVGTDIKEVVGIDDYIFDISVTANRPDCQSVYGIAREVAAVLKKPLKPVELTYDVETFATSGRVMVEVAAPDLCPRYIAHYVRDLKIESSPLWMKRRLALCGLHSINNVVDITNFVLWELGQPMHAFDLSHVTGSKIVVRRAATGEKIVTLDEKEFELTPDNLVISDGVKPVALAGIMGGLNSGISDDTAEVLFECAKFLRDNVRRTSRALGQKSDSSARYEKGVDAYTTGIAINRALNLIQTLGCGKIACDRYDIEASHPEPLTIHTKLSKICAVLGIEVPKKEIVDILTRLNFNVRCQGDDADVTSPAYREDIEDYPDLAEEVIRMYGYEHIESTFLKNASVTDGGYSDGQKRELRVKNLLRTQGYSETVNYSFISPKDYAMLKISEQTQRAIKIKNPIGEDMSLMRTTLAPSLVNTVVRNLRRGNTAGRLFELASVYRAESLPLTEMAKEDKTLCTAVFGEKETFFTAKGVFELIASEFGLKFDYAPADIAYLHPGKSAEILVNGKAVGYLGELAPDVAESLVVETNVYVGELDYAALSELLGGAIKYKQLPKFPEVQRDLALVAEEKLTCAEIEKVIFEASKYVTAVKLFDVYRGAQVGEGKKSMAFSLTLTPADKAIKPEDADAQIKRILRALSEKLSVELR</sequence>
<comment type="cofactor">
    <cofactor evidence="15">
        <name>Mg(2+)</name>
        <dbReference type="ChEBI" id="CHEBI:18420"/>
    </cofactor>
    <text evidence="15">Binds 2 magnesium ions per tetramer.</text>
</comment>
<dbReference type="InterPro" id="IPR033714">
    <property type="entry name" value="tRNA_bind_bactPheRS"/>
</dbReference>
<dbReference type="InterPro" id="IPR005147">
    <property type="entry name" value="tRNA_synthase_B5-dom"/>
</dbReference>
<dbReference type="EMBL" id="SDOZ01000002">
    <property type="protein sequence ID" value="RXZ60926.1"/>
    <property type="molecule type" value="Genomic_DNA"/>
</dbReference>
<dbReference type="GO" id="GO:0004826">
    <property type="term" value="F:phenylalanine-tRNA ligase activity"/>
    <property type="evidence" value="ECO:0007669"/>
    <property type="project" value="UniProtKB-UniRule"/>
</dbReference>
<evidence type="ECO:0000256" key="7">
    <source>
        <dbReference type="ARBA" id="ARBA00022723"/>
    </source>
</evidence>
<feature type="binding site" evidence="15">
    <location>
        <position position="468"/>
    </location>
    <ligand>
        <name>Mg(2+)</name>
        <dbReference type="ChEBI" id="CHEBI:18420"/>
        <note>shared with alpha subunit</note>
    </ligand>
</feature>
<dbReference type="SUPFAM" id="SSF56037">
    <property type="entry name" value="PheT/TilS domain"/>
    <property type="match status" value="1"/>
</dbReference>
<organism evidence="20 21">
    <name type="scientific">Candidatus Borkfalkia ceftriaxoniphila</name>
    <dbReference type="NCBI Taxonomy" id="2508949"/>
    <lineage>
        <taxon>Bacteria</taxon>
        <taxon>Bacillati</taxon>
        <taxon>Bacillota</taxon>
        <taxon>Clostridia</taxon>
        <taxon>Christensenellales</taxon>
        <taxon>Christensenellaceae</taxon>
        <taxon>Candidatus Borkfalkia</taxon>
    </lineage>
</organism>
<evidence type="ECO:0000256" key="4">
    <source>
        <dbReference type="ARBA" id="ARBA00022490"/>
    </source>
</evidence>
<gene>
    <name evidence="15" type="primary">pheT</name>
    <name evidence="20" type="ORF">ESZ91_00630</name>
</gene>
<keyword evidence="10 15" id="KW-0460">Magnesium</keyword>
<dbReference type="GO" id="GO:0000049">
    <property type="term" value="F:tRNA binding"/>
    <property type="evidence" value="ECO:0007669"/>
    <property type="project" value="UniProtKB-UniRule"/>
</dbReference>
<dbReference type="Gene3D" id="2.40.50.140">
    <property type="entry name" value="Nucleic acid-binding proteins"/>
    <property type="match status" value="1"/>
</dbReference>
<comment type="subunit">
    <text evidence="3 15">Tetramer of two alpha and two beta subunits.</text>
</comment>
<dbReference type="InterPro" id="IPR005121">
    <property type="entry name" value="Fdx_antiC-bd"/>
</dbReference>
<evidence type="ECO:0000256" key="10">
    <source>
        <dbReference type="ARBA" id="ARBA00022842"/>
    </source>
</evidence>
<dbReference type="SUPFAM" id="SSF46955">
    <property type="entry name" value="Putative DNA-binding domain"/>
    <property type="match status" value="1"/>
</dbReference>
<dbReference type="Gene3D" id="3.50.40.10">
    <property type="entry name" value="Phenylalanyl-trna Synthetase, Chain B, domain 3"/>
    <property type="match status" value="1"/>
</dbReference>
<evidence type="ECO:0000313" key="20">
    <source>
        <dbReference type="EMBL" id="RXZ60926.1"/>
    </source>
</evidence>
<evidence type="ECO:0000256" key="2">
    <source>
        <dbReference type="ARBA" id="ARBA00008653"/>
    </source>
</evidence>
<keyword evidence="21" id="KW-1185">Reference proteome</keyword>
<evidence type="ECO:0000256" key="14">
    <source>
        <dbReference type="ARBA" id="ARBA00049255"/>
    </source>
</evidence>
<dbReference type="SUPFAM" id="SSF54991">
    <property type="entry name" value="Anticodon-binding domain of PheRS"/>
    <property type="match status" value="1"/>
</dbReference>
<evidence type="ECO:0000256" key="12">
    <source>
        <dbReference type="ARBA" id="ARBA00022917"/>
    </source>
</evidence>
<dbReference type="InterPro" id="IPR041616">
    <property type="entry name" value="PheRS_beta_core"/>
</dbReference>
<keyword evidence="4 15" id="KW-0963">Cytoplasm</keyword>
<accession>A0A4V1QV00</accession>
<comment type="caution">
    <text evidence="20">The sequence shown here is derived from an EMBL/GenBank/DDBJ whole genome shotgun (WGS) entry which is preliminary data.</text>
</comment>
<keyword evidence="5 16" id="KW-0820">tRNA-binding</keyword>
<evidence type="ECO:0000259" key="17">
    <source>
        <dbReference type="PROSITE" id="PS50886"/>
    </source>
</evidence>
<dbReference type="Gene3D" id="3.30.70.380">
    <property type="entry name" value="Ferrodoxin-fold anticodon-binding domain"/>
    <property type="match status" value="1"/>
</dbReference>
<name>A0A4V1QV00_9FIRM</name>
<evidence type="ECO:0000256" key="6">
    <source>
        <dbReference type="ARBA" id="ARBA00022598"/>
    </source>
</evidence>
<dbReference type="GO" id="GO:0140096">
    <property type="term" value="F:catalytic activity, acting on a protein"/>
    <property type="evidence" value="ECO:0007669"/>
    <property type="project" value="UniProtKB-ARBA"/>
</dbReference>
<dbReference type="PANTHER" id="PTHR10947">
    <property type="entry name" value="PHENYLALANYL-TRNA SYNTHETASE BETA CHAIN AND LEUCINE-RICH REPEAT-CONTAINING PROTEIN 47"/>
    <property type="match status" value="1"/>
</dbReference>
<evidence type="ECO:0000256" key="16">
    <source>
        <dbReference type="PROSITE-ProRule" id="PRU00209"/>
    </source>
</evidence>
<evidence type="ECO:0000256" key="1">
    <source>
        <dbReference type="ARBA" id="ARBA00004496"/>
    </source>
</evidence>
<dbReference type="InterPro" id="IPR012340">
    <property type="entry name" value="NA-bd_OB-fold"/>
</dbReference>
<dbReference type="PROSITE" id="PS50886">
    <property type="entry name" value="TRBD"/>
    <property type="match status" value="1"/>
</dbReference>
<feature type="binding site" evidence="15">
    <location>
        <position position="471"/>
    </location>
    <ligand>
        <name>Mg(2+)</name>
        <dbReference type="ChEBI" id="CHEBI:18420"/>
        <note>shared with alpha subunit</note>
    </ligand>
</feature>
<dbReference type="SMART" id="SM00896">
    <property type="entry name" value="FDX-ACB"/>
    <property type="match status" value="1"/>
</dbReference>
<dbReference type="GO" id="GO:0006432">
    <property type="term" value="P:phenylalanyl-tRNA aminoacylation"/>
    <property type="evidence" value="ECO:0007669"/>
    <property type="project" value="UniProtKB-UniRule"/>
</dbReference>
<proteinExistence type="inferred from homology"/>
<dbReference type="FunFam" id="3.50.40.10:FF:000001">
    <property type="entry name" value="Phenylalanine--tRNA ligase beta subunit"/>
    <property type="match status" value="1"/>
</dbReference>
<evidence type="ECO:0000259" key="18">
    <source>
        <dbReference type="PROSITE" id="PS51447"/>
    </source>
</evidence>
<dbReference type="SUPFAM" id="SSF50249">
    <property type="entry name" value="Nucleic acid-binding proteins"/>
    <property type="match status" value="1"/>
</dbReference>
<dbReference type="GO" id="GO:0016740">
    <property type="term" value="F:transferase activity"/>
    <property type="evidence" value="ECO:0007669"/>
    <property type="project" value="UniProtKB-ARBA"/>
</dbReference>
<dbReference type="InterPro" id="IPR045864">
    <property type="entry name" value="aa-tRNA-synth_II/BPL/LPL"/>
</dbReference>
<comment type="catalytic activity">
    <reaction evidence="14 15">
        <text>tRNA(Phe) + L-phenylalanine + ATP = L-phenylalanyl-tRNA(Phe) + AMP + diphosphate + H(+)</text>
        <dbReference type="Rhea" id="RHEA:19413"/>
        <dbReference type="Rhea" id="RHEA-COMP:9668"/>
        <dbReference type="Rhea" id="RHEA-COMP:9699"/>
        <dbReference type="ChEBI" id="CHEBI:15378"/>
        <dbReference type="ChEBI" id="CHEBI:30616"/>
        <dbReference type="ChEBI" id="CHEBI:33019"/>
        <dbReference type="ChEBI" id="CHEBI:58095"/>
        <dbReference type="ChEBI" id="CHEBI:78442"/>
        <dbReference type="ChEBI" id="CHEBI:78531"/>
        <dbReference type="ChEBI" id="CHEBI:456215"/>
        <dbReference type="EC" id="6.1.1.20"/>
    </reaction>
</comment>
<dbReference type="SMART" id="SM00874">
    <property type="entry name" value="B5"/>
    <property type="match status" value="1"/>
</dbReference>
<dbReference type="Gene3D" id="3.30.56.10">
    <property type="match status" value="2"/>
</dbReference>
<evidence type="ECO:0000256" key="9">
    <source>
        <dbReference type="ARBA" id="ARBA00022840"/>
    </source>
</evidence>
<keyword evidence="9 15" id="KW-0067">ATP-binding</keyword>